<protein>
    <submittedName>
        <fullName evidence="2">Uncharacterized protein</fullName>
    </submittedName>
</protein>
<feature type="chain" id="PRO_5045733476" evidence="1">
    <location>
        <begin position="26"/>
        <end position="257"/>
    </location>
</feature>
<dbReference type="Proteomes" id="UP001597441">
    <property type="component" value="Unassembled WGS sequence"/>
</dbReference>
<sequence>MMIKKTISVMAVIAMVFSATVTANAQEDKTYTMWENIMLTPDNTKLKVLSENMRKHNAKYHNKAPYNATVYNIVSGPNSGKIIWQMGPMHYKHNDSRPSEGGHDEDWRDNVMPFIKKINTIEYWTQDDKLSNTSMLQGDGINYPLLFVRVGEIEKDQVSSISLFYKYVSKTVKAMDGVNPWGLYYNEFRQGNLGRHVASVSFYKNWTEFDEEENNFKKTFEKVHGEENWQMFIDMANRTFSNSWDEIWSYNKHMSGH</sequence>
<proteinExistence type="predicted"/>
<evidence type="ECO:0000313" key="3">
    <source>
        <dbReference type="Proteomes" id="UP001597441"/>
    </source>
</evidence>
<dbReference type="RefSeq" id="WP_388012356.1">
    <property type="nucleotide sequence ID" value="NZ_JBHUDT010000001.1"/>
</dbReference>
<name>A0ABW5JNA7_9FLAO</name>
<reference evidence="3" key="1">
    <citation type="journal article" date="2019" name="Int. J. Syst. Evol. Microbiol.">
        <title>The Global Catalogue of Microorganisms (GCM) 10K type strain sequencing project: providing services to taxonomists for standard genome sequencing and annotation.</title>
        <authorList>
            <consortium name="The Broad Institute Genomics Platform"/>
            <consortium name="The Broad Institute Genome Sequencing Center for Infectious Disease"/>
            <person name="Wu L."/>
            <person name="Ma J."/>
        </authorList>
    </citation>
    <scope>NUCLEOTIDE SEQUENCE [LARGE SCALE GENOMIC DNA]</scope>
    <source>
        <strain evidence="3">KCTC 42903</strain>
    </source>
</reference>
<gene>
    <name evidence="2" type="ORF">ACFSQS_00385</name>
</gene>
<accession>A0ABW5JNA7</accession>
<dbReference type="EMBL" id="JBHULK010000001">
    <property type="protein sequence ID" value="MFD2533542.1"/>
    <property type="molecule type" value="Genomic_DNA"/>
</dbReference>
<feature type="signal peptide" evidence="1">
    <location>
        <begin position="1"/>
        <end position="25"/>
    </location>
</feature>
<comment type="caution">
    <text evidence="2">The sequence shown here is derived from an EMBL/GenBank/DDBJ whole genome shotgun (WGS) entry which is preliminary data.</text>
</comment>
<keyword evidence="1" id="KW-0732">Signal</keyword>
<evidence type="ECO:0000313" key="2">
    <source>
        <dbReference type="EMBL" id="MFD2533542.1"/>
    </source>
</evidence>
<evidence type="ECO:0000256" key="1">
    <source>
        <dbReference type="SAM" id="SignalP"/>
    </source>
</evidence>
<organism evidence="2 3">
    <name type="scientific">Gelatiniphilus marinus</name>
    <dbReference type="NCBI Taxonomy" id="1759464"/>
    <lineage>
        <taxon>Bacteria</taxon>
        <taxon>Pseudomonadati</taxon>
        <taxon>Bacteroidota</taxon>
        <taxon>Flavobacteriia</taxon>
        <taxon>Flavobacteriales</taxon>
        <taxon>Flavobacteriaceae</taxon>
        <taxon>Gelatiniphilus</taxon>
    </lineage>
</organism>
<keyword evidence="3" id="KW-1185">Reference proteome</keyword>